<keyword evidence="2" id="KW-1185">Reference proteome</keyword>
<evidence type="ECO:0000313" key="1">
    <source>
        <dbReference type="EMBL" id="WBP84146.1"/>
    </source>
</evidence>
<sequence>MKKKKHIIVLINGKRRSGKGLLTNAIKEKSLKRFNDNVHIFSFAQPIKDITEPILKQLEWDGKNKEVVRPLWIAMGEVGRNIDNNIWCGKVFDKINETIQESIKHDSNSLYLIDDLRFPNELDYFIRNVKMLNENIKEGHEVKVVSIRIEKFMDAEKFVPGVDDNSTEISFDKLTFTFNHIVPQDTLIDRNWAANFTAVEIVANTVIENFIK</sequence>
<name>A0ACD4PK11_9BACT</name>
<dbReference type="EMBL" id="CP114370">
    <property type="protein sequence ID" value="WBP84146.1"/>
    <property type="molecule type" value="Genomic_DNA"/>
</dbReference>
<protein>
    <submittedName>
        <fullName evidence="1">Uncharacterized protein</fullName>
    </submittedName>
</protein>
<reference evidence="1" key="1">
    <citation type="submission" date="2022-12" db="EMBL/GenBank/DDBJ databases">
        <authorList>
            <consortium name="Asia Pacific Centre for Animal Health"/>
            <person name="Klose S.M."/>
            <person name="Legione A.R."/>
            <person name="Monotti I."/>
            <person name="Bushell R."/>
            <person name="Marenda M.S."/>
            <person name="Sugiyama T."/>
            <person name="Browning G.F."/>
            <person name="Vaz P.K."/>
        </authorList>
    </citation>
    <scope>NUCLEOTIDE SEQUENCE</scope>
    <source>
        <strain evidence="1">Felid995</strain>
    </source>
</reference>
<evidence type="ECO:0000313" key="2">
    <source>
        <dbReference type="Proteomes" id="UP001213039"/>
    </source>
</evidence>
<organism evidence="1 2">
    <name type="scientific">Mycoplasmopsis edwardii</name>
    <dbReference type="NCBI Taxonomy" id="53558"/>
    <lineage>
        <taxon>Bacteria</taxon>
        <taxon>Bacillati</taxon>
        <taxon>Mycoplasmatota</taxon>
        <taxon>Mycoplasmoidales</taxon>
        <taxon>Metamycoplasmataceae</taxon>
        <taxon>Mycoplasmopsis</taxon>
    </lineage>
</organism>
<proteinExistence type="predicted"/>
<accession>A0ACD4PK11</accession>
<gene>
    <name evidence="1" type="ORF">Me_995_000098</name>
</gene>
<dbReference type="Proteomes" id="UP001213039">
    <property type="component" value="Chromosome"/>
</dbReference>